<protein>
    <submittedName>
        <fullName evidence="4">Glycosyltransferase involved in cell wall biosynthesis</fullName>
    </submittedName>
</protein>
<dbReference type="SUPFAM" id="SSF53448">
    <property type="entry name" value="Nucleotide-diphospho-sugar transferases"/>
    <property type="match status" value="1"/>
</dbReference>
<reference evidence="4" key="1">
    <citation type="submission" date="2022-03" db="EMBL/GenBank/DDBJ databases">
        <title>Genome Encyclopedia of Bacteria and Archaea VI: Functional Genomics of Type Strains.</title>
        <authorList>
            <person name="Whitman W."/>
        </authorList>
    </citation>
    <scope>NUCLEOTIDE SEQUENCE</scope>
    <source>
        <strain evidence="4">HSC-15S17</strain>
    </source>
</reference>
<dbReference type="Gene3D" id="3.40.50.2000">
    <property type="entry name" value="Glycogen Phosphorylase B"/>
    <property type="match status" value="2"/>
</dbReference>
<dbReference type="SUPFAM" id="SSF53756">
    <property type="entry name" value="UDP-Glycosyltransferase/glycogen phosphorylase"/>
    <property type="match status" value="1"/>
</dbReference>
<feature type="domain" description="Glycosyltransferase subfamily 4-like N-terminal" evidence="3">
    <location>
        <begin position="323"/>
        <end position="496"/>
    </location>
</feature>
<dbReference type="Pfam" id="PF00535">
    <property type="entry name" value="Glycos_transf_2"/>
    <property type="match status" value="1"/>
</dbReference>
<dbReference type="Pfam" id="PF00534">
    <property type="entry name" value="Glycos_transf_1"/>
    <property type="match status" value="1"/>
</dbReference>
<comment type="caution">
    <text evidence="4">The sequence shown here is derived from an EMBL/GenBank/DDBJ whole genome shotgun (WGS) entry which is preliminary data.</text>
</comment>
<accession>A0ABT1GDV4</accession>
<dbReference type="InterPro" id="IPR001296">
    <property type="entry name" value="Glyco_trans_1"/>
</dbReference>
<dbReference type="EMBL" id="JALJZU010000001">
    <property type="protein sequence ID" value="MCP2007141.1"/>
    <property type="molecule type" value="Genomic_DNA"/>
</dbReference>
<dbReference type="Proteomes" id="UP001162889">
    <property type="component" value="Unassembled WGS sequence"/>
</dbReference>
<feature type="domain" description="Glycosyltransferase 2-like" evidence="2">
    <location>
        <begin position="3"/>
        <end position="106"/>
    </location>
</feature>
<dbReference type="InterPro" id="IPR028098">
    <property type="entry name" value="Glyco_trans_4-like_N"/>
</dbReference>
<evidence type="ECO:0000259" key="3">
    <source>
        <dbReference type="Pfam" id="PF13439"/>
    </source>
</evidence>
<evidence type="ECO:0000259" key="2">
    <source>
        <dbReference type="Pfam" id="PF00535"/>
    </source>
</evidence>
<dbReference type="InterPro" id="IPR001173">
    <property type="entry name" value="Glyco_trans_2-like"/>
</dbReference>
<name>A0ABT1GDV4_9BURK</name>
<keyword evidence="5" id="KW-1185">Reference proteome</keyword>
<gene>
    <name evidence="4" type="ORF">L1274_000829</name>
</gene>
<dbReference type="PANTHER" id="PTHR45947:SF3">
    <property type="entry name" value="SULFOQUINOVOSYL TRANSFERASE SQD2"/>
    <property type="match status" value="1"/>
</dbReference>
<dbReference type="Pfam" id="PF13439">
    <property type="entry name" value="Glyco_transf_4"/>
    <property type="match status" value="1"/>
</dbReference>
<dbReference type="PANTHER" id="PTHR45947">
    <property type="entry name" value="SULFOQUINOVOSYL TRANSFERASE SQD2"/>
    <property type="match status" value="1"/>
</dbReference>
<sequence>MLTVLMATYNGAQTLPKVLDGYCRLQAPSQAWRLVIIENGSSDGTGALIAQYRERLPLHLLSTPDKGKNAALNLGVEWGLHHCDGDALFIFSDDDATPAPDWLLQWERCATAHADYAVFGGAIEADWALAPPEWLPRLVPVGLTFGLTAGALAEGPVFPGLVWGANMAVRRAVFDAGYRYDTTIGPNGGAYAMGSETELTRRLALAGYPAWFCPHARVAHHIRAHQLTQEYVLDKAWRFGRGKYRQDRPGTFPEWSGVPRWMLTRFALECVGYLRARLLGDADAQFRRRWELAFLRGYFFEARRGRGEARKRVLITSYSGELGGMEMRMAQELRYLRLAGVDGSLALRRFAGIEAWAGRLAHEQIVVAEFDPPAFFEQWSWRRWNLLRARLGAAQRLRAFRADLVHIAWCWTNYGASALWLARYCRLPAVISVHNAFPAAEISDWHRPLLHQAFGAVRGVYAVSRSAMAHFMAIYQPYLPATARVAVIPNCVDTDRFKPGAELRRAARQALQLPPSALVIGVAARLSVQKRPHLLLDLFVLLRQRFPQLYLVLFGSGPLEAGLRRQVDLSGLAPYVVFTGFVPDLEKLLPALDLHVLMSRNEGFGIATIEAMACGVPAVATDVPGSADILRDSGGGLLVPPDDIKAAAALVGELLDQPDRRAAMGRQARKEAVERYSRAVVGRQVLAFYDQLM</sequence>
<dbReference type="InterPro" id="IPR029044">
    <property type="entry name" value="Nucleotide-diphossugar_trans"/>
</dbReference>
<evidence type="ECO:0000313" key="5">
    <source>
        <dbReference type="Proteomes" id="UP001162889"/>
    </source>
</evidence>
<dbReference type="Gene3D" id="3.90.550.10">
    <property type="entry name" value="Spore Coat Polysaccharide Biosynthesis Protein SpsA, Chain A"/>
    <property type="match status" value="1"/>
</dbReference>
<dbReference type="RefSeq" id="WP_229224791.1">
    <property type="nucleotide sequence ID" value="NZ_JAHTGR010000006.1"/>
</dbReference>
<evidence type="ECO:0000259" key="1">
    <source>
        <dbReference type="Pfam" id="PF00534"/>
    </source>
</evidence>
<dbReference type="CDD" id="cd03801">
    <property type="entry name" value="GT4_PimA-like"/>
    <property type="match status" value="1"/>
</dbReference>
<proteinExistence type="predicted"/>
<organism evidence="4 5">
    <name type="scientific">Duganella violaceipulchra</name>
    <dbReference type="NCBI Taxonomy" id="2849652"/>
    <lineage>
        <taxon>Bacteria</taxon>
        <taxon>Pseudomonadati</taxon>
        <taxon>Pseudomonadota</taxon>
        <taxon>Betaproteobacteria</taxon>
        <taxon>Burkholderiales</taxon>
        <taxon>Oxalobacteraceae</taxon>
        <taxon>Telluria group</taxon>
        <taxon>Duganella</taxon>
    </lineage>
</organism>
<dbReference type="InterPro" id="IPR050194">
    <property type="entry name" value="Glycosyltransferase_grp1"/>
</dbReference>
<feature type="domain" description="Glycosyl transferase family 1" evidence="1">
    <location>
        <begin position="506"/>
        <end position="670"/>
    </location>
</feature>
<evidence type="ECO:0000313" key="4">
    <source>
        <dbReference type="EMBL" id="MCP2007141.1"/>
    </source>
</evidence>